<reference evidence="1" key="1">
    <citation type="submission" date="2022-07" db="EMBL/GenBank/DDBJ databases">
        <title>Genomic of Streptomyces cavourensis F2.</title>
        <authorList>
            <person name="Hu S."/>
            <person name="Liang W."/>
        </authorList>
    </citation>
    <scope>NUCLEOTIDE SEQUENCE</scope>
    <source>
        <strain evidence="1">F2</strain>
    </source>
</reference>
<dbReference type="RefSeq" id="WP_255239970.1">
    <property type="nucleotide sequence ID" value="NZ_CP101397.1"/>
</dbReference>
<keyword evidence="2" id="KW-1185">Reference proteome</keyword>
<organism evidence="1 2">
    <name type="scientific">Streptomyces cavourensis</name>
    <dbReference type="NCBI Taxonomy" id="67258"/>
    <lineage>
        <taxon>Bacteria</taxon>
        <taxon>Bacillati</taxon>
        <taxon>Actinomycetota</taxon>
        <taxon>Actinomycetes</taxon>
        <taxon>Kitasatosporales</taxon>
        <taxon>Streptomycetaceae</taxon>
        <taxon>Streptomyces</taxon>
    </lineage>
</organism>
<proteinExistence type="predicted"/>
<sequence>MSDRKQLRALRHLPSVFVLSLRLDLSDAELGAALRDTRLEGLFLRKTSRLAGLSFLSTVAGSLSVLDL</sequence>
<name>A0ABY5FG68_9ACTN</name>
<evidence type="ECO:0000313" key="1">
    <source>
        <dbReference type="EMBL" id="UTR82711.1"/>
    </source>
</evidence>
<dbReference type="Proteomes" id="UP001058236">
    <property type="component" value="Chromosome"/>
</dbReference>
<accession>A0ABY5FG68</accession>
<dbReference type="EMBL" id="CP101397">
    <property type="protein sequence ID" value="UTR82711.1"/>
    <property type="molecule type" value="Genomic_DNA"/>
</dbReference>
<gene>
    <name evidence="1" type="ORF">NLU04_31730</name>
</gene>
<evidence type="ECO:0000313" key="2">
    <source>
        <dbReference type="Proteomes" id="UP001058236"/>
    </source>
</evidence>
<protein>
    <submittedName>
        <fullName evidence="1">Uncharacterized protein</fullName>
    </submittedName>
</protein>